<feature type="domain" description="MacB-like periplasmic core" evidence="9">
    <location>
        <begin position="17"/>
        <end position="238"/>
    </location>
</feature>
<keyword evidence="5 7" id="KW-0472">Membrane</keyword>
<feature type="domain" description="MacB-like periplasmic core" evidence="9">
    <location>
        <begin position="494"/>
        <end position="690"/>
    </location>
</feature>
<evidence type="ECO:0000256" key="3">
    <source>
        <dbReference type="ARBA" id="ARBA00022692"/>
    </source>
</evidence>
<feature type="transmembrane region" description="Helical" evidence="7">
    <location>
        <begin position="772"/>
        <end position="793"/>
    </location>
</feature>
<evidence type="ECO:0000256" key="6">
    <source>
        <dbReference type="ARBA" id="ARBA00038076"/>
    </source>
</evidence>
<dbReference type="PANTHER" id="PTHR30572:SF4">
    <property type="entry name" value="ABC TRANSPORTER PERMEASE YTRF"/>
    <property type="match status" value="1"/>
</dbReference>
<comment type="subcellular location">
    <subcellularLocation>
        <location evidence="1">Cell membrane</location>
        <topology evidence="1">Multi-pass membrane protein</topology>
    </subcellularLocation>
</comment>
<feature type="transmembrane region" description="Helical" evidence="7">
    <location>
        <begin position="413"/>
        <end position="432"/>
    </location>
</feature>
<feature type="transmembrane region" description="Helical" evidence="7">
    <location>
        <begin position="16"/>
        <end position="36"/>
    </location>
</feature>
<dbReference type="GO" id="GO:0005886">
    <property type="term" value="C:plasma membrane"/>
    <property type="evidence" value="ECO:0007669"/>
    <property type="project" value="UniProtKB-SubCell"/>
</dbReference>
<feature type="transmembrane region" description="Helical" evidence="7">
    <location>
        <begin position="717"/>
        <end position="745"/>
    </location>
</feature>
<evidence type="ECO:0000256" key="2">
    <source>
        <dbReference type="ARBA" id="ARBA00022475"/>
    </source>
</evidence>
<dbReference type="PANTHER" id="PTHR30572">
    <property type="entry name" value="MEMBRANE COMPONENT OF TRANSPORTER-RELATED"/>
    <property type="match status" value="1"/>
</dbReference>
<feature type="domain" description="ABC3 transporter permease C-terminal" evidence="8">
    <location>
        <begin position="723"/>
        <end position="839"/>
    </location>
</feature>
<gene>
    <name evidence="10" type="ORF">SAMN05660748_2375</name>
</gene>
<feature type="transmembrane region" description="Helical" evidence="7">
    <location>
        <begin position="495"/>
        <end position="516"/>
    </location>
</feature>
<keyword evidence="11" id="KW-1185">Reference proteome</keyword>
<evidence type="ECO:0000259" key="8">
    <source>
        <dbReference type="Pfam" id="PF02687"/>
    </source>
</evidence>
<feature type="transmembrane region" description="Helical" evidence="7">
    <location>
        <begin position="269"/>
        <end position="295"/>
    </location>
</feature>
<name>A0A285V692_9ACTN</name>
<accession>A0A285V692</accession>
<dbReference type="EMBL" id="OBQI01000003">
    <property type="protein sequence ID" value="SOC49644.1"/>
    <property type="molecule type" value="Genomic_DNA"/>
</dbReference>
<dbReference type="OrthoDB" id="9780560at2"/>
<feature type="transmembrane region" description="Helical" evidence="7">
    <location>
        <begin position="322"/>
        <end position="347"/>
    </location>
</feature>
<organism evidence="10 11">
    <name type="scientific">Blastococcus aggregatus</name>
    <dbReference type="NCBI Taxonomy" id="38502"/>
    <lineage>
        <taxon>Bacteria</taxon>
        <taxon>Bacillati</taxon>
        <taxon>Actinomycetota</taxon>
        <taxon>Actinomycetes</taxon>
        <taxon>Geodermatophilales</taxon>
        <taxon>Geodermatophilaceae</taxon>
        <taxon>Blastococcus</taxon>
    </lineage>
</organism>
<dbReference type="AlphaFoldDB" id="A0A285V692"/>
<reference evidence="11" key="1">
    <citation type="submission" date="2017-08" db="EMBL/GenBank/DDBJ databases">
        <authorList>
            <person name="Varghese N."/>
            <person name="Submissions S."/>
        </authorList>
    </citation>
    <scope>NUCLEOTIDE SEQUENCE [LARGE SCALE GENOMIC DNA]</scope>
    <source>
        <strain evidence="11">DSM 4725</strain>
    </source>
</reference>
<dbReference type="GO" id="GO:0022857">
    <property type="term" value="F:transmembrane transporter activity"/>
    <property type="evidence" value="ECO:0007669"/>
    <property type="project" value="TreeGrafter"/>
</dbReference>
<dbReference type="Pfam" id="PF02687">
    <property type="entry name" value="FtsX"/>
    <property type="match status" value="2"/>
</dbReference>
<proteinExistence type="inferred from homology"/>
<comment type="similarity">
    <text evidence="6">Belongs to the ABC-4 integral membrane protein family.</text>
</comment>
<evidence type="ECO:0000259" key="9">
    <source>
        <dbReference type="Pfam" id="PF12704"/>
    </source>
</evidence>
<dbReference type="RefSeq" id="WP_097195191.1">
    <property type="nucleotide sequence ID" value="NZ_OBQI01000003.1"/>
</dbReference>
<dbReference type="InterPro" id="IPR025857">
    <property type="entry name" value="MacB_PCD"/>
</dbReference>
<dbReference type="InterPro" id="IPR050250">
    <property type="entry name" value="Macrolide_Exporter_MacB"/>
</dbReference>
<feature type="transmembrane region" description="Helical" evidence="7">
    <location>
        <begin position="438"/>
        <end position="461"/>
    </location>
</feature>
<evidence type="ECO:0000256" key="4">
    <source>
        <dbReference type="ARBA" id="ARBA00022989"/>
    </source>
</evidence>
<keyword evidence="2" id="KW-1003">Cell membrane</keyword>
<dbReference type="InterPro" id="IPR003838">
    <property type="entry name" value="ABC3_permease_C"/>
</dbReference>
<evidence type="ECO:0000313" key="11">
    <source>
        <dbReference type="Proteomes" id="UP000219435"/>
    </source>
</evidence>
<sequence length="847" mass="87462">MWRTTWRNLLAHKVRLALSGLAIVLGVAFVVGTLIFTDTLSKTFNDLFRSTAADVNVTRAAAFDQGLEGTGTGGTATYVPAELVDEIAEVDGVAAVEGNVQAEGVYILDADGEVLDTGGAPGIGISWDTEESLSPTTLVDGRAAAGPGEVMIDTNSAEETGFRVGDTITLLTPGPRVEAELVGTFRFGDSGGLAGASLTAFDTATAQELLSEPGQFTGIGVGAEDGVDPDVLADRVAAVVGSDYDVKTASEQAESLSADFSEALQFINIFLLVFAGIALFVGTFIILNTFSMLVAQRTRELALLRALGASRGQVTRSVLGEALVVGVVGATVGLAAGYGIAAGLRALFGSFGLTLDGTLVLATDTVLWGYAVGVLVTLVSAYVPARRAARMPPVAAMRDDVVHVQRGLRRRTALGVVLSLAGLAALVGGTLSDDGGTGASLVGLGALALILGVTALSPVLAQPFLRSVGAVLPRIWGTTGRLAQENAVRNPRRTAATASALMIGLALVSAFSVIGASTNASIDSLIAGSVRAEYIVSSAVGQPFSPDVAEEVGDVDGVAAVMPLRWGQAQLDGQTSLLTGVDPDALPRTVELSWVDGSAEGLGGDGVLVDQPTAEGRGWAVGDTVEVLTLDNRQEQLTVSGIFETNQVLGSTVVSIDTLAGAGGVEQDRFLFVDLADGTSPADVRPQLDEVLDAYPIVNLKDQTEFQDEQKGQVDQLLLLINAMLVLSVLIAALGIVNTLAMSVIERTREIGLLRAVGLGQAQLRRMVRLEAVIISVYGAVLGLVLGTLFGVALSRSLADQGITELAVPYPRMAVFLLVAALIGVLAAVFPARRAAKLQVLDAIARA</sequence>
<feature type="transmembrane region" description="Helical" evidence="7">
    <location>
        <begin position="367"/>
        <end position="385"/>
    </location>
</feature>
<evidence type="ECO:0000313" key="10">
    <source>
        <dbReference type="EMBL" id="SOC49644.1"/>
    </source>
</evidence>
<evidence type="ECO:0000256" key="7">
    <source>
        <dbReference type="SAM" id="Phobius"/>
    </source>
</evidence>
<feature type="transmembrane region" description="Helical" evidence="7">
    <location>
        <begin position="813"/>
        <end position="832"/>
    </location>
</feature>
<keyword evidence="4 7" id="KW-1133">Transmembrane helix</keyword>
<evidence type="ECO:0000256" key="5">
    <source>
        <dbReference type="ARBA" id="ARBA00023136"/>
    </source>
</evidence>
<protein>
    <submittedName>
        <fullName evidence="10">Putative ABC transport system permease protein</fullName>
    </submittedName>
</protein>
<dbReference type="Pfam" id="PF12704">
    <property type="entry name" value="MacB_PCD"/>
    <property type="match status" value="2"/>
</dbReference>
<evidence type="ECO:0000256" key="1">
    <source>
        <dbReference type="ARBA" id="ARBA00004651"/>
    </source>
</evidence>
<dbReference type="Proteomes" id="UP000219435">
    <property type="component" value="Unassembled WGS sequence"/>
</dbReference>
<feature type="domain" description="ABC3 transporter permease C-terminal" evidence="8">
    <location>
        <begin position="273"/>
        <end position="393"/>
    </location>
</feature>
<keyword evidence="3 7" id="KW-0812">Transmembrane</keyword>